<protein>
    <recommendedName>
        <fullName evidence="7">EXS domain-containing protein</fullName>
    </recommendedName>
</protein>
<dbReference type="AlphaFoldDB" id="K0R4K9"/>
<reference evidence="8 9" key="1">
    <citation type="journal article" date="2012" name="Genome Biol.">
        <title>Genome and low-iron response of an oceanic diatom adapted to chronic iron limitation.</title>
        <authorList>
            <person name="Lommer M."/>
            <person name="Specht M."/>
            <person name="Roy A.S."/>
            <person name="Kraemer L."/>
            <person name="Andreson R."/>
            <person name="Gutowska M.A."/>
            <person name="Wolf J."/>
            <person name="Bergner S.V."/>
            <person name="Schilhabel M.B."/>
            <person name="Klostermeier U.C."/>
            <person name="Beiko R.G."/>
            <person name="Rosenstiel P."/>
            <person name="Hippler M."/>
            <person name="Laroche J."/>
        </authorList>
    </citation>
    <scope>NUCLEOTIDE SEQUENCE [LARGE SCALE GENOMIC DNA]</scope>
    <source>
        <strain evidence="8 9">CCMP1005</strain>
    </source>
</reference>
<evidence type="ECO:0000256" key="2">
    <source>
        <dbReference type="ARBA" id="ARBA00022692"/>
    </source>
</evidence>
<dbReference type="GO" id="GO:0005737">
    <property type="term" value="C:cytoplasm"/>
    <property type="evidence" value="ECO:0007669"/>
    <property type="project" value="TreeGrafter"/>
</dbReference>
<accession>K0R4K9</accession>
<dbReference type="PANTHER" id="PTHR10783:SF46">
    <property type="entry name" value="PROTEIN ERD1 HOMOLOG 2"/>
    <property type="match status" value="1"/>
</dbReference>
<evidence type="ECO:0000256" key="1">
    <source>
        <dbReference type="ARBA" id="ARBA00004141"/>
    </source>
</evidence>
<dbReference type="OrthoDB" id="9970435at2759"/>
<dbReference type="PROSITE" id="PS51380">
    <property type="entry name" value="EXS"/>
    <property type="match status" value="1"/>
</dbReference>
<dbReference type="PANTHER" id="PTHR10783">
    <property type="entry name" value="XENOTROPIC AND POLYTROPIC RETROVIRUS RECEPTOR 1-RELATED"/>
    <property type="match status" value="1"/>
</dbReference>
<evidence type="ECO:0000256" key="5">
    <source>
        <dbReference type="SAM" id="MobiDB-lite"/>
    </source>
</evidence>
<evidence type="ECO:0000256" key="4">
    <source>
        <dbReference type="ARBA" id="ARBA00023136"/>
    </source>
</evidence>
<evidence type="ECO:0000256" key="3">
    <source>
        <dbReference type="ARBA" id="ARBA00022989"/>
    </source>
</evidence>
<keyword evidence="3 6" id="KW-1133">Transmembrane helix</keyword>
<keyword evidence="2 6" id="KW-0812">Transmembrane</keyword>
<evidence type="ECO:0000259" key="7">
    <source>
        <dbReference type="PROSITE" id="PS51380"/>
    </source>
</evidence>
<dbReference type="EMBL" id="AGNL01046314">
    <property type="protein sequence ID" value="EJK48063.1"/>
    <property type="molecule type" value="Genomic_DNA"/>
</dbReference>
<feature type="region of interest" description="Disordered" evidence="5">
    <location>
        <begin position="439"/>
        <end position="462"/>
    </location>
</feature>
<evidence type="ECO:0000313" key="9">
    <source>
        <dbReference type="Proteomes" id="UP000266841"/>
    </source>
</evidence>
<feature type="transmembrane region" description="Helical" evidence="6">
    <location>
        <begin position="112"/>
        <end position="131"/>
    </location>
</feature>
<evidence type="ECO:0000313" key="8">
    <source>
        <dbReference type="EMBL" id="EJK48063.1"/>
    </source>
</evidence>
<keyword evidence="4 6" id="KW-0472">Membrane</keyword>
<feature type="non-terminal residue" evidence="8">
    <location>
        <position position="1"/>
    </location>
</feature>
<comment type="caution">
    <text evidence="8">The sequence shown here is derived from an EMBL/GenBank/DDBJ whole genome shotgun (WGS) entry which is preliminary data.</text>
</comment>
<proteinExistence type="predicted"/>
<dbReference type="InterPro" id="IPR004342">
    <property type="entry name" value="EXS_C"/>
</dbReference>
<feature type="transmembrane region" description="Helical" evidence="6">
    <location>
        <begin position="306"/>
        <end position="324"/>
    </location>
</feature>
<name>K0R4K9_THAOC</name>
<keyword evidence="9" id="KW-1185">Reference proteome</keyword>
<dbReference type="Proteomes" id="UP000266841">
    <property type="component" value="Unassembled WGS sequence"/>
</dbReference>
<feature type="domain" description="EXS" evidence="7">
    <location>
        <begin position="229"/>
        <end position="454"/>
    </location>
</feature>
<dbReference type="OMA" id="FFADAMC"/>
<feature type="region of interest" description="Disordered" evidence="5">
    <location>
        <begin position="79"/>
        <end position="103"/>
    </location>
</feature>
<comment type="subcellular location">
    <subcellularLocation>
        <location evidence="1">Membrane</location>
        <topology evidence="1">Multi-pass membrane protein</topology>
    </subcellularLocation>
</comment>
<evidence type="ECO:0000256" key="6">
    <source>
        <dbReference type="SAM" id="Phobius"/>
    </source>
</evidence>
<dbReference type="eggNOG" id="KOG1162">
    <property type="taxonomic scope" value="Eukaryota"/>
</dbReference>
<dbReference type="Pfam" id="PF03124">
    <property type="entry name" value="EXS"/>
    <property type="match status" value="1"/>
</dbReference>
<feature type="compositionally biased region" description="Polar residues" evidence="5">
    <location>
        <begin position="445"/>
        <end position="458"/>
    </location>
</feature>
<dbReference type="GO" id="GO:0016020">
    <property type="term" value="C:membrane"/>
    <property type="evidence" value="ECO:0007669"/>
    <property type="project" value="UniProtKB-SubCell"/>
</dbReference>
<gene>
    <name evidence="8" type="ORF">THAOC_33169</name>
</gene>
<feature type="transmembrane region" description="Helical" evidence="6">
    <location>
        <begin position="368"/>
        <end position="387"/>
    </location>
</feature>
<feature type="transmembrane region" description="Helical" evidence="6">
    <location>
        <begin position="143"/>
        <end position="163"/>
    </location>
</feature>
<organism evidence="8 9">
    <name type="scientific">Thalassiosira oceanica</name>
    <name type="common">Marine diatom</name>
    <dbReference type="NCBI Taxonomy" id="159749"/>
    <lineage>
        <taxon>Eukaryota</taxon>
        <taxon>Sar</taxon>
        <taxon>Stramenopiles</taxon>
        <taxon>Ochrophyta</taxon>
        <taxon>Bacillariophyta</taxon>
        <taxon>Coscinodiscophyceae</taxon>
        <taxon>Thalassiosirophycidae</taxon>
        <taxon>Thalassiosirales</taxon>
        <taxon>Thalassiosiraceae</taxon>
        <taxon>Thalassiosira</taxon>
    </lineage>
</organism>
<sequence>QDCPPARETTGGADARLARGEAGLLRTAERLAEPAEPLHACSTEMSASQEVGEIFGDGSGRATALLRSPTVIIAGNLKDGIGGDSPERERGGPIGKRHNNTSSDDDVTAGKLVAFSLSLLLLLHISTVIWIEVLQGSTIGATFAFYTAAIVGIALPLSSTAWIRSSVGICLHRALELVNPRCFCFSSGMPRAVPFVDVFFADAMCSLSKVFFDWGMLWHLALHYPNPVPIDLEYIVIPSIAASIPYLIRARQCLVMHSIGKMKNDPRRYQHMLNAVKYSTSLWPLLVSAYQKTVDSESSKQKAETLLIVLFVINSTYSLAWDVIMDWGMMQNPQNFTPECAGAPAIGAPTGTKQQTCAKAVLRPKLRYGALASIAILICDTVLRYSWLLRFYEKRIFPSPDVYILSSQLFESLRRALWNLLRVEWESIKQKKAAGKDAAEAEQQSLDATEAEQQSFLPTPSIKMQHRIIASSK</sequence>